<evidence type="ECO:0000259" key="2">
    <source>
        <dbReference type="Pfam" id="PF02517"/>
    </source>
</evidence>
<proteinExistence type="predicted"/>
<gene>
    <name evidence="3" type="ORF">EWE74_08700</name>
</gene>
<organism evidence="3 4">
    <name type="scientific">Sphingobacterium corticibacterium</name>
    <dbReference type="NCBI Taxonomy" id="2484746"/>
    <lineage>
        <taxon>Bacteria</taxon>
        <taxon>Pseudomonadati</taxon>
        <taxon>Bacteroidota</taxon>
        <taxon>Sphingobacteriia</taxon>
        <taxon>Sphingobacteriales</taxon>
        <taxon>Sphingobacteriaceae</taxon>
        <taxon>Sphingobacterium</taxon>
    </lineage>
</organism>
<keyword evidence="1" id="KW-0472">Membrane</keyword>
<dbReference type="AlphaFoldDB" id="A0A4Q6XH42"/>
<dbReference type="RefSeq" id="WP_130141183.1">
    <property type="nucleotide sequence ID" value="NZ_SGIT01000002.1"/>
</dbReference>
<keyword evidence="1" id="KW-1133">Transmembrane helix</keyword>
<dbReference type="Proteomes" id="UP000292855">
    <property type="component" value="Unassembled WGS sequence"/>
</dbReference>
<evidence type="ECO:0000313" key="4">
    <source>
        <dbReference type="Proteomes" id="UP000292855"/>
    </source>
</evidence>
<dbReference type="GO" id="GO:0004175">
    <property type="term" value="F:endopeptidase activity"/>
    <property type="evidence" value="ECO:0007669"/>
    <property type="project" value="UniProtKB-ARBA"/>
</dbReference>
<comment type="caution">
    <text evidence="3">The sequence shown here is derived from an EMBL/GenBank/DDBJ whole genome shotgun (WGS) entry which is preliminary data.</text>
</comment>
<sequence>MSEEARNSFIGTLVPGDFYVFLTMVIVAPVFEELLFRGVIFRGLKENYPSFWAFTISALFFGLLHTNIITSIILALFWSWLYYNTKNISVCIISHATCNLIGFVLRVYIQKGNDINIFYPIEEHLYLISIGLTFMAGLLFFIMFKRLKYHQMEEKIIDAI</sequence>
<feature type="transmembrane region" description="Helical" evidence="1">
    <location>
        <begin position="124"/>
        <end position="144"/>
    </location>
</feature>
<protein>
    <submittedName>
        <fullName evidence="3">CPBP family intramembrane metalloprotease</fullName>
    </submittedName>
</protein>
<feature type="transmembrane region" description="Helical" evidence="1">
    <location>
        <begin position="90"/>
        <end position="109"/>
    </location>
</feature>
<evidence type="ECO:0000256" key="1">
    <source>
        <dbReference type="SAM" id="Phobius"/>
    </source>
</evidence>
<reference evidence="3 4" key="1">
    <citation type="submission" date="2019-02" db="EMBL/GenBank/DDBJ databases">
        <authorList>
            <person name="Li Y."/>
        </authorList>
    </citation>
    <scope>NUCLEOTIDE SEQUENCE [LARGE SCALE GENOMIC DNA]</scope>
    <source>
        <strain evidence="3 4">30C10-4-7</strain>
    </source>
</reference>
<dbReference type="EMBL" id="SGIT01000002">
    <property type="protein sequence ID" value="RZF59260.1"/>
    <property type="molecule type" value="Genomic_DNA"/>
</dbReference>
<keyword evidence="3" id="KW-0645">Protease</keyword>
<dbReference type="Pfam" id="PF02517">
    <property type="entry name" value="Rce1-like"/>
    <property type="match status" value="1"/>
</dbReference>
<feature type="transmembrane region" description="Helical" evidence="1">
    <location>
        <begin position="12"/>
        <end position="31"/>
    </location>
</feature>
<dbReference type="InterPro" id="IPR052710">
    <property type="entry name" value="CAAX_protease"/>
</dbReference>
<name>A0A4Q6XH42_9SPHI</name>
<dbReference type="PANTHER" id="PTHR36435">
    <property type="entry name" value="SLR1288 PROTEIN"/>
    <property type="match status" value="1"/>
</dbReference>
<dbReference type="GO" id="GO:0080120">
    <property type="term" value="P:CAAX-box protein maturation"/>
    <property type="evidence" value="ECO:0007669"/>
    <property type="project" value="UniProtKB-ARBA"/>
</dbReference>
<keyword evidence="3" id="KW-0482">Metalloprotease</keyword>
<dbReference type="PANTHER" id="PTHR36435:SF1">
    <property type="entry name" value="CAAX AMINO TERMINAL PROTEASE FAMILY PROTEIN"/>
    <property type="match status" value="1"/>
</dbReference>
<dbReference type="OrthoDB" id="158986at2"/>
<evidence type="ECO:0000313" key="3">
    <source>
        <dbReference type="EMBL" id="RZF59260.1"/>
    </source>
</evidence>
<feature type="domain" description="CAAX prenyl protease 2/Lysostaphin resistance protein A-like" evidence="2">
    <location>
        <begin position="18"/>
        <end position="101"/>
    </location>
</feature>
<feature type="transmembrane region" description="Helical" evidence="1">
    <location>
        <begin position="51"/>
        <end position="78"/>
    </location>
</feature>
<dbReference type="GO" id="GO:0006508">
    <property type="term" value="P:proteolysis"/>
    <property type="evidence" value="ECO:0007669"/>
    <property type="project" value="UniProtKB-KW"/>
</dbReference>
<dbReference type="GO" id="GO:0008237">
    <property type="term" value="F:metallopeptidase activity"/>
    <property type="evidence" value="ECO:0007669"/>
    <property type="project" value="UniProtKB-KW"/>
</dbReference>
<keyword evidence="4" id="KW-1185">Reference proteome</keyword>
<keyword evidence="3" id="KW-0378">Hydrolase</keyword>
<keyword evidence="1" id="KW-0812">Transmembrane</keyword>
<dbReference type="InterPro" id="IPR003675">
    <property type="entry name" value="Rce1/LyrA-like_dom"/>
</dbReference>
<accession>A0A4Q6XH42</accession>